<evidence type="ECO:0000256" key="1">
    <source>
        <dbReference type="SAM" id="Phobius"/>
    </source>
</evidence>
<sequence length="136" mass="14197">MPLVLLGSVASTSLWCLFGAAVGALVRNMVAAIIVAFVWVMYVEWALVSFVPDVGRWTPTGVAKAASGWTRDALSSGPFPAGDLLPVWAGALVMIAYAVIAAVAARLISVRRDVTWKKAGASRPPPHVGARKVGGL</sequence>
<dbReference type="EMBL" id="JAJVCN010000001">
    <property type="protein sequence ID" value="MCE7002931.1"/>
    <property type="molecule type" value="Genomic_DNA"/>
</dbReference>
<accession>A0ABS8Z4T3</accession>
<reference evidence="2 3" key="1">
    <citation type="submission" date="2021-12" db="EMBL/GenBank/DDBJ databases">
        <title>Genome sequence of Kibdelosporangium philippinense ATCC 49844.</title>
        <authorList>
            <person name="Fedorov E.A."/>
            <person name="Omeragic M."/>
            <person name="Shalygina K.F."/>
            <person name="Maclea K.S."/>
        </authorList>
    </citation>
    <scope>NUCLEOTIDE SEQUENCE [LARGE SCALE GENOMIC DNA]</scope>
    <source>
        <strain evidence="2 3">ATCC 49844</strain>
    </source>
</reference>
<feature type="transmembrane region" description="Helical" evidence="1">
    <location>
        <begin position="6"/>
        <end position="26"/>
    </location>
</feature>
<evidence type="ECO:0000313" key="2">
    <source>
        <dbReference type="EMBL" id="MCE7002931.1"/>
    </source>
</evidence>
<keyword evidence="1" id="KW-0812">Transmembrane</keyword>
<evidence type="ECO:0008006" key="4">
    <source>
        <dbReference type="Google" id="ProtNLM"/>
    </source>
</evidence>
<keyword evidence="3" id="KW-1185">Reference proteome</keyword>
<organism evidence="2 3">
    <name type="scientific">Kibdelosporangium philippinense</name>
    <dbReference type="NCBI Taxonomy" id="211113"/>
    <lineage>
        <taxon>Bacteria</taxon>
        <taxon>Bacillati</taxon>
        <taxon>Actinomycetota</taxon>
        <taxon>Actinomycetes</taxon>
        <taxon>Pseudonocardiales</taxon>
        <taxon>Pseudonocardiaceae</taxon>
        <taxon>Kibdelosporangium</taxon>
    </lineage>
</organism>
<feature type="transmembrane region" description="Helical" evidence="1">
    <location>
        <begin position="87"/>
        <end position="108"/>
    </location>
</feature>
<gene>
    <name evidence="2" type="ORF">LWC34_08825</name>
</gene>
<keyword evidence="1" id="KW-0472">Membrane</keyword>
<dbReference type="RefSeq" id="WP_233724505.1">
    <property type="nucleotide sequence ID" value="NZ_JAJVCN010000001.1"/>
</dbReference>
<feature type="transmembrane region" description="Helical" evidence="1">
    <location>
        <begin position="33"/>
        <end position="51"/>
    </location>
</feature>
<protein>
    <recommendedName>
        <fullName evidence="4">DUF2062 domain-containing protein</fullName>
    </recommendedName>
</protein>
<proteinExistence type="predicted"/>
<comment type="caution">
    <text evidence="2">The sequence shown here is derived from an EMBL/GenBank/DDBJ whole genome shotgun (WGS) entry which is preliminary data.</text>
</comment>
<evidence type="ECO:0000313" key="3">
    <source>
        <dbReference type="Proteomes" id="UP001521150"/>
    </source>
</evidence>
<dbReference type="Proteomes" id="UP001521150">
    <property type="component" value="Unassembled WGS sequence"/>
</dbReference>
<name>A0ABS8Z4T3_9PSEU</name>
<keyword evidence="1" id="KW-1133">Transmembrane helix</keyword>